<sequence>MASKDPNSESLPLHPGQIPPMYQPLAAKEIRLLVIQPGVFREPVRCALKTVSLDDEPPPRFEALSYC</sequence>
<name>A0A8K0WGT7_9HYPO</name>
<organism evidence="1 2">
    <name type="scientific">Fusarium tricinctum</name>
    <dbReference type="NCBI Taxonomy" id="61284"/>
    <lineage>
        <taxon>Eukaryota</taxon>
        <taxon>Fungi</taxon>
        <taxon>Dikarya</taxon>
        <taxon>Ascomycota</taxon>
        <taxon>Pezizomycotina</taxon>
        <taxon>Sordariomycetes</taxon>
        <taxon>Hypocreomycetidae</taxon>
        <taxon>Hypocreales</taxon>
        <taxon>Nectriaceae</taxon>
        <taxon>Fusarium</taxon>
        <taxon>Fusarium tricinctum species complex</taxon>
    </lineage>
</organism>
<keyword evidence="2" id="KW-1185">Reference proteome</keyword>
<dbReference type="OrthoDB" id="2157530at2759"/>
<dbReference type="Proteomes" id="UP000813427">
    <property type="component" value="Unassembled WGS sequence"/>
</dbReference>
<evidence type="ECO:0000313" key="2">
    <source>
        <dbReference type="Proteomes" id="UP000813427"/>
    </source>
</evidence>
<comment type="caution">
    <text evidence="1">The sequence shown here is derived from an EMBL/GenBank/DDBJ whole genome shotgun (WGS) entry which is preliminary data.</text>
</comment>
<proteinExistence type="predicted"/>
<evidence type="ECO:0000313" key="1">
    <source>
        <dbReference type="EMBL" id="KAH7261614.1"/>
    </source>
</evidence>
<gene>
    <name evidence="1" type="ORF">BKA59DRAFT_423</name>
</gene>
<protein>
    <submittedName>
        <fullName evidence="1">Uncharacterized protein</fullName>
    </submittedName>
</protein>
<dbReference type="EMBL" id="JAGPXF010000001">
    <property type="protein sequence ID" value="KAH7261614.1"/>
    <property type="molecule type" value="Genomic_DNA"/>
</dbReference>
<accession>A0A8K0WGT7</accession>
<dbReference type="AlphaFoldDB" id="A0A8K0WGT7"/>
<reference evidence="1" key="1">
    <citation type="journal article" date="2021" name="Nat. Commun.">
        <title>Genetic determinants of endophytism in the Arabidopsis root mycobiome.</title>
        <authorList>
            <person name="Mesny F."/>
            <person name="Miyauchi S."/>
            <person name="Thiergart T."/>
            <person name="Pickel B."/>
            <person name="Atanasova L."/>
            <person name="Karlsson M."/>
            <person name="Huettel B."/>
            <person name="Barry K.W."/>
            <person name="Haridas S."/>
            <person name="Chen C."/>
            <person name="Bauer D."/>
            <person name="Andreopoulos W."/>
            <person name="Pangilinan J."/>
            <person name="LaButti K."/>
            <person name="Riley R."/>
            <person name="Lipzen A."/>
            <person name="Clum A."/>
            <person name="Drula E."/>
            <person name="Henrissat B."/>
            <person name="Kohler A."/>
            <person name="Grigoriev I.V."/>
            <person name="Martin F.M."/>
            <person name="Hacquard S."/>
        </authorList>
    </citation>
    <scope>NUCLEOTIDE SEQUENCE</scope>
    <source>
        <strain evidence="1">MPI-SDFR-AT-0068</strain>
    </source>
</reference>